<proteinExistence type="predicted"/>
<keyword evidence="3" id="KW-1185">Reference proteome</keyword>
<sequence>MISAKSVSLDLKQIFAVPVLWAITAAMVTFMHPILGVPSLGMCVACLYWAIRAAFFNKRYTYHLGGLLLFGAGAGIVFLLIACIMLSEVFFHVPKTSSYLAAPAGLLYLAAWYSIIYFRESRITWQDFQVTRENRYLSVADGKVVWLNKGRSATPVLLALAIGGGIALVTIAGAFFGKENAQGALIALAVVGLPILTLSYGMRVIIGLTELRKLEKATGTQFPLHDLEEVQQARAGNWVGRLVNPELRAIYRTATQNRATAATRAASHTRK</sequence>
<evidence type="ECO:0000313" key="2">
    <source>
        <dbReference type="EMBL" id="KLU20264.1"/>
    </source>
</evidence>
<evidence type="ECO:0000313" key="3">
    <source>
        <dbReference type="Proteomes" id="UP000035963"/>
    </source>
</evidence>
<gene>
    <name evidence="2" type="ORF">EOS_42360</name>
</gene>
<dbReference type="PATRIC" id="fig|908627.4.peg.9521"/>
<feature type="transmembrane region" description="Helical" evidence="1">
    <location>
        <begin position="99"/>
        <end position="118"/>
    </location>
</feature>
<reference evidence="2 3" key="1">
    <citation type="journal article" date="2015" name="Genome Announc.">
        <title>Draft Genome Sequence of Burkholderia sp. Strain PML1(12), an Ectomycorrhizosphere-Inhabiting Bacterium with Effective Mineral-Weathering Ability.</title>
        <authorList>
            <person name="Uroz S."/>
            <person name="Oger P."/>
        </authorList>
    </citation>
    <scope>NUCLEOTIDE SEQUENCE [LARGE SCALE GENOMIC DNA]</scope>
    <source>
        <strain evidence="3">PML1(12)</strain>
    </source>
</reference>
<accession>A0A0J1CI95</accession>
<keyword evidence="1" id="KW-0812">Transmembrane</keyword>
<dbReference type="AlphaFoldDB" id="A0A0J1CI95"/>
<feature type="transmembrane region" description="Helical" evidence="1">
    <location>
        <begin position="67"/>
        <end position="87"/>
    </location>
</feature>
<feature type="transmembrane region" description="Helical" evidence="1">
    <location>
        <begin position="37"/>
        <end position="55"/>
    </location>
</feature>
<feature type="transmembrane region" description="Helical" evidence="1">
    <location>
        <begin position="12"/>
        <end position="31"/>
    </location>
</feature>
<dbReference type="OrthoDB" id="9993576at2"/>
<feature type="transmembrane region" description="Helical" evidence="1">
    <location>
        <begin position="156"/>
        <end position="177"/>
    </location>
</feature>
<dbReference type="EMBL" id="AEJF01000261">
    <property type="protein sequence ID" value="KLU20264.1"/>
    <property type="molecule type" value="Genomic_DNA"/>
</dbReference>
<protein>
    <submittedName>
        <fullName evidence="2">Uncharacterized protein</fullName>
    </submittedName>
</protein>
<dbReference type="RefSeq" id="WP_047898229.1">
    <property type="nucleotide sequence ID" value="NZ_AEJF01000261.1"/>
</dbReference>
<comment type="caution">
    <text evidence="2">The sequence shown here is derived from an EMBL/GenBank/DDBJ whole genome shotgun (WGS) entry which is preliminary data.</text>
</comment>
<keyword evidence="1" id="KW-1133">Transmembrane helix</keyword>
<organism evidence="2 3">
    <name type="scientific">Caballeronia mineralivorans PML1(12)</name>
    <dbReference type="NCBI Taxonomy" id="908627"/>
    <lineage>
        <taxon>Bacteria</taxon>
        <taxon>Pseudomonadati</taxon>
        <taxon>Pseudomonadota</taxon>
        <taxon>Betaproteobacteria</taxon>
        <taxon>Burkholderiales</taxon>
        <taxon>Burkholderiaceae</taxon>
        <taxon>Caballeronia</taxon>
    </lineage>
</organism>
<keyword evidence="1" id="KW-0472">Membrane</keyword>
<dbReference type="Proteomes" id="UP000035963">
    <property type="component" value="Unassembled WGS sequence"/>
</dbReference>
<feature type="transmembrane region" description="Helical" evidence="1">
    <location>
        <begin position="183"/>
        <end position="206"/>
    </location>
</feature>
<evidence type="ECO:0000256" key="1">
    <source>
        <dbReference type="SAM" id="Phobius"/>
    </source>
</evidence>
<name>A0A0J1CI95_9BURK</name>